<feature type="transmembrane region" description="Helical" evidence="11">
    <location>
        <begin position="396"/>
        <end position="422"/>
    </location>
</feature>
<feature type="signal peptide" evidence="12">
    <location>
        <begin position="1"/>
        <end position="25"/>
    </location>
</feature>
<evidence type="ECO:0000313" key="16">
    <source>
        <dbReference type="Proteomes" id="UP001642540"/>
    </source>
</evidence>
<keyword evidence="8" id="KW-0675">Receptor</keyword>
<organism evidence="15 16">
    <name type="scientific">Orchesella dallaii</name>
    <dbReference type="NCBI Taxonomy" id="48710"/>
    <lineage>
        <taxon>Eukaryota</taxon>
        <taxon>Metazoa</taxon>
        <taxon>Ecdysozoa</taxon>
        <taxon>Arthropoda</taxon>
        <taxon>Hexapoda</taxon>
        <taxon>Collembola</taxon>
        <taxon>Entomobryomorpha</taxon>
        <taxon>Entomobryoidea</taxon>
        <taxon>Orchesellidae</taxon>
        <taxon>Orchesellinae</taxon>
        <taxon>Orchesella</taxon>
    </lineage>
</organism>
<dbReference type="SUPFAM" id="SSF63501">
    <property type="entry name" value="Frizzled cysteine-rich domain"/>
    <property type="match status" value="1"/>
</dbReference>
<feature type="domain" description="FZ" evidence="13">
    <location>
        <begin position="59"/>
        <end position="180"/>
    </location>
</feature>
<evidence type="ECO:0000313" key="15">
    <source>
        <dbReference type="EMBL" id="CAL8109960.1"/>
    </source>
</evidence>
<feature type="disulfide bond" evidence="9">
    <location>
        <begin position="140"/>
        <end position="164"/>
    </location>
</feature>
<feature type="chain" id="PRO_5047044752" description="Frizzled-4" evidence="12">
    <location>
        <begin position="26"/>
        <end position="972"/>
    </location>
</feature>
<evidence type="ECO:0000256" key="7">
    <source>
        <dbReference type="ARBA" id="ARBA00023157"/>
    </source>
</evidence>
<evidence type="ECO:0000256" key="5">
    <source>
        <dbReference type="ARBA" id="ARBA00022989"/>
    </source>
</evidence>
<evidence type="ECO:0000256" key="6">
    <source>
        <dbReference type="ARBA" id="ARBA00023136"/>
    </source>
</evidence>
<comment type="similarity">
    <text evidence="2">Belongs to the G-protein coupled receptor Fz/Smo family.</text>
</comment>
<evidence type="ECO:0000256" key="9">
    <source>
        <dbReference type="PROSITE-ProRule" id="PRU00090"/>
    </source>
</evidence>
<dbReference type="InterPro" id="IPR000539">
    <property type="entry name" value="Frizzled/Smoothened_7TM"/>
</dbReference>
<dbReference type="InterPro" id="IPR020067">
    <property type="entry name" value="Frizzled_dom"/>
</dbReference>
<feature type="compositionally biased region" description="Basic and acidic residues" evidence="10">
    <location>
        <begin position="960"/>
        <end position="972"/>
    </location>
</feature>
<evidence type="ECO:0000259" key="14">
    <source>
        <dbReference type="PROSITE" id="PS50261"/>
    </source>
</evidence>
<keyword evidence="3" id="KW-0217">Developmental protein</keyword>
<evidence type="ECO:0000256" key="3">
    <source>
        <dbReference type="ARBA" id="ARBA00022473"/>
    </source>
</evidence>
<keyword evidence="4 11" id="KW-0812">Transmembrane</keyword>
<evidence type="ECO:0000256" key="4">
    <source>
        <dbReference type="ARBA" id="ARBA00022692"/>
    </source>
</evidence>
<feature type="transmembrane region" description="Helical" evidence="11">
    <location>
        <begin position="365"/>
        <end position="384"/>
    </location>
</feature>
<gene>
    <name evidence="15" type="ORF">ODALV1_LOCUS13849</name>
</gene>
<dbReference type="Pfam" id="PF01392">
    <property type="entry name" value="Fz"/>
    <property type="match status" value="1"/>
</dbReference>
<reference evidence="15 16" key="1">
    <citation type="submission" date="2024-08" db="EMBL/GenBank/DDBJ databases">
        <authorList>
            <person name="Cucini C."/>
            <person name="Frati F."/>
        </authorList>
    </citation>
    <scope>NUCLEOTIDE SEQUENCE [LARGE SCALE GENOMIC DNA]</scope>
</reference>
<evidence type="ECO:0000256" key="8">
    <source>
        <dbReference type="ARBA" id="ARBA00023170"/>
    </source>
</evidence>
<dbReference type="PANTHER" id="PTHR11309">
    <property type="entry name" value="FRIZZLED"/>
    <property type="match status" value="1"/>
</dbReference>
<protein>
    <recommendedName>
        <fullName evidence="17">Frizzled-4</fullName>
    </recommendedName>
</protein>
<feature type="disulfide bond" evidence="9">
    <location>
        <begin position="72"/>
        <end position="118"/>
    </location>
</feature>
<dbReference type="PROSITE" id="PS50261">
    <property type="entry name" value="G_PROTEIN_RECEP_F2_4"/>
    <property type="match status" value="1"/>
</dbReference>
<evidence type="ECO:0000256" key="2">
    <source>
        <dbReference type="ARBA" id="ARBA00008077"/>
    </source>
</evidence>
<evidence type="ECO:0000256" key="12">
    <source>
        <dbReference type="SAM" id="SignalP"/>
    </source>
</evidence>
<feature type="domain" description="G-protein coupled receptors family 2 profile 2" evidence="14">
    <location>
        <begin position="358"/>
        <end position="549"/>
    </location>
</feature>
<keyword evidence="7 9" id="KW-1015">Disulfide bond</keyword>
<feature type="region of interest" description="Disordered" evidence="10">
    <location>
        <begin position="209"/>
        <end position="240"/>
    </location>
</feature>
<dbReference type="PROSITE" id="PS50038">
    <property type="entry name" value="FZ"/>
    <property type="match status" value="1"/>
</dbReference>
<evidence type="ECO:0008006" key="17">
    <source>
        <dbReference type="Google" id="ProtNLM"/>
    </source>
</evidence>
<dbReference type="Gene3D" id="1.20.1070.10">
    <property type="entry name" value="Rhodopsin 7-helix transmembrane proteins"/>
    <property type="match status" value="2"/>
</dbReference>
<keyword evidence="6 11" id="KW-0472">Membrane</keyword>
<feature type="disulfide bond" evidence="9">
    <location>
        <begin position="109"/>
        <end position="147"/>
    </location>
</feature>
<comment type="caution">
    <text evidence="15">The sequence shown here is derived from an EMBL/GenBank/DDBJ whole genome shotgun (WGS) entry which is preliminary data.</text>
</comment>
<dbReference type="SMART" id="SM00063">
    <property type="entry name" value="FRI"/>
    <property type="match status" value="1"/>
</dbReference>
<evidence type="ECO:0000256" key="1">
    <source>
        <dbReference type="ARBA" id="ARBA00004141"/>
    </source>
</evidence>
<proteinExistence type="inferred from homology"/>
<feature type="region of interest" description="Disordered" evidence="10">
    <location>
        <begin position="931"/>
        <end position="972"/>
    </location>
</feature>
<dbReference type="Pfam" id="PF01534">
    <property type="entry name" value="Frizzled"/>
    <property type="match status" value="2"/>
</dbReference>
<dbReference type="PRINTS" id="PR00489">
    <property type="entry name" value="FRIZZLED"/>
</dbReference>
<comment type="subcellular location">
    <subcellularLocation>
        <location evidence="1">Membrane</location>
        <topology evidence="1">Multi-pass membrane protein</topology>
    </subcellularLocation>
</comment>
<dbReference type="SMART" id="SM01330">
    <property type="entry name" value="Frizzled"/>
    <property type="match status" value="1"/>
</dbReference>
<feature type="disulfide bond" evidence="9">
    <location>
        <begin position="136"/>
        <end position="177"/>
    </location>
</feature>
<dbReference type="InterPro" id="IPR036790">
    <property type="entry name" value="Frizzled_dom_sf"/>
</dbReference>
<keyword evidence="16" id="KW-1185">Reference proteome</keyword>
<keyword evidence="5 11" id="KW-1133">Transmembrane helix</keyword>
<dbReference type="InterPro" id="IPR015526">
    <property type="entry name" value="Frizzled/SFRP"/>
</dbReference>
<evidence type="ECO:0000259" key="13">
    <source>
        <dbReference type="PROSITE" id="PS50038"/>
    </source>
</evidence>
<accession>A0ABP1QS75</accession>
<evidence type="ECO:0000256" key="11">
    <source>
        <dbReference type="SAM" id="Phobius"/>
    </source>
</evidence>
<dbReference type="InterPro" id="IPR017981">
    <property type="entry name" value="GPCR_2-like_7TM"/>
</dbReference>
<feature type="transmembrane region" description="Helical" evidence="11">
    <location>
        <begin position="442"/>
        <end position="471"/>
    </location>
</feature>
<feature type="disulfide bond" evidence="9">
    <location>
        <begin position="64"/>
        <end position="125"/>
    </location>
</feature>
<sequence>MRTLLSRVLLLALLIAGVLVSSALSNPERERDRGRSLDVDDHFHHLHDDLGIDSDHHLPQHQVCEPIKIAMCMGIGYNQTKMPNLVGHETQTDADALLQTFSPLIQYGCSPHLKLFLCSAHVPMCSDKVPQPIGPCRSLCESVKSKCEPVLKEFGFSWPPSLECAKFHPENNHQHMCNPGPIDNLYGHPPPPVLPGRGGGGLPFQPYYGGGNPSGGVSHPVDIPGLSSSPSQPHGLPFAPPHYKTPSISGVIPSMNHPISPSVSSSNPFPYGAGAPGGVIPPGSNIIHPNLNNNEQIIDYSNGHHGEMNKCKGFRKIWTRGSCWIKCSAGLVDESDAPNTSSSSTADGLASLFHPSEKLFARNYALLWAILSLSAALIALTLSACSPRFSVAERPILYLALCQVLFSIGVIIGATSTISCVFDKATGLNLLAGGGMVPSSCAVVFLLTYFFGTAANMWWVILCLSWLLSLNRNMASSLQQKEWSLFHLASWGIASILTSTALVHKKVDADELTGICGVGFQDMEALTYYNLIPLSICVVLGLIFLIGGLIARIFFPEWNLPLSGFRLWKPSSTSSGQSRLAGCELSNNSGATTTVSHNQGGVGVASVGAHHQHHFHHHLGPGAGHHLQSQGSFRGPHGYSPVLVLPPHAHPASAGHHHHGYHGQCNGVLNPNNNNDGSHAYPPHGYYPGCGNPEPEPFYTSGNSPASVLGVAVSGGNVGGGMGGVGNGVGGSGGTLQIQRLTKSLETSKAVWMRIGIFALVHSLPIACQMGTMIYELSGREDWESGRERPNLQIFLLRLNMNLIAGLTTGVWVLSTYSWKSLSTLTRRHCFCFQLPTSSASKKNKSHHHHHNLQVQKSSVVPNSVVAPLLPVGPVPNSIPSSLPPPMIPVPAGSSSSSNNHNSTLPILGSNNTFTARGALAIHNGVGIMPSRSHNGSSIHSHPPLPPRNPPEHMSTQQHQRIDSWRRGETIV</sequence>
<dbReference type="Gene3D" id="1.10.2000.10">
    <property type="entry name" value="Frizzled cysteine-rich domain"/>
    <property type="match status" value="1"/>
</dbReference>
<evidence type="ECO:0000256" key="10">
    <source>
        <dbReference type="SAM" id="MobiDB-lite"/>
    </source>
</evidence>
<name>A0ABP1QS75_9HEXA</name>
<dbReference type="Proteomes" id="UP001642540">
    <property type="component" value="Unassembled WGS sequence"/>
</dbReference>
<keyword evidence="12" id="KW-0732">Signal</keyword>
<feature type="transmembrane region" description="Helical" evidence="11">
    <location>
        <begin position="531"/>
        <end position="555"/>
    </location>
</feature>
<feature type="region of interest" description="Disordered" evidence="10">
    <location>
        <begin position="651"/>
        <end position="680"/>
    </location>
</feature>
<dbReference type="EMBL" id="CAXLJM020000043">
    <property type="protein sequence ID" value="CAL8109960.1"/>
    <property type="molecule type" value="Genomic_DNA"/>
</dbReference>